<feature type="transmembrane region" description="Helical" evidence="7">
    <location>
        <begin position="122"/>
        <end position="140"/>
    </location>
</feature>
<feature type="transmembrane region" description="Helical" evidence="7">
    <location>
        <begin position="66"/>
        <end position="83"/>
    </location>
</feature>
<proteinExistence type="inferred from homology"/>
<feature type="transmembrane region" description="Helical" evidence="7">
    <location>
        <begin position="249"/>
        <end position="266"/>
    </location>
</feature>
<evidence type="ECO:0000256" key="6">
    <source>
        <dbReference type="ARBA" id="ARBA00023136"/>
    </source>
</evidence>
<keyword evidence="3" id="KW-1003">Cell membrane</keyword>
<evidence type="ECO:0000256" key="7">
    <source>
        <dbReference type="SAM" id="Phobius"/>
    </source>
</evidence>
<organism evidence="9 10">
    <name type="scientific">Candidatus Galacturonatibacter soehngenii</name>
    <dbReference type="NCBI Taxonomy" id="2307010"/>
    <lineage>
        <taxon>Bacteria</taxon>
        <taxon>Bacillati</taxon>
        <taxon>Bacillota</taxon>
        <taxon>Clostridia</taxon>
        <taxon>Lachnospirales</taxon>
        <taxon>Lachnospiraceae</taxon>
        <taxon>Candidatus Galacturonatibacter</taxon>
    </lineage>
</organism>
<evidence type="ECO:0000313" key="10">
    <source>
        <dbReference type="Proteomes" id="UP000461768"/>
    </source>
</evidence>
<feature type="transmembrane region" description="Helical" evidence="7">
    <location>
        <begin position="187"/>
        <end position="204"/>
    </location>
</feature>
<feature type="domain" description="EamA" evidence="8">
    <location>
        <begin position="7"/>
        <end position="139"/>
    </location>
</feature>
<dbReference type="SUPFAM" id="SSF103481">
    <property type="entry name" value="Multidrug resistance efflux transporter EmrE"/>
    <property type="match status" value="2"/>
</dbReference>
<gene>
    <name evidence="9" type="ORF">F7O84_11505</name>
</gene>
<evidence type="ECO:0000256" key="1">
    <source>
        <dbReference type="ARBA" id="ARBA00004651"/>
    </source>
</evidence>
<evidence type="ECO:0000256" key="2">
    <source>
        <dbReference type="ARBA" id="ARBA00007362"/>
    </source>
</evidence>
<protein>
    <submittedName>
        <fullName evidence="9">DMT family transporter</fullName>
    </submittedName>
</protein>
<feature type="transmembrane region" description="Helical" evidence="7">
    <location>
        <begin position="12"/>
        <end position="30"/>
    </location>
</feature>
<dbReference type="InterPro" id="IPR050638">
    <property type="entry name" value="AA-Vitamin_Transporters"/>
</dbReference>
<dbReference type="GO" id="GO:0005886">
    <property type="term" value="C:plasma membrane"/>
    <property type="evidence" value="ECO:0007669"/>
    <property type="project" value="UniProtKB-SubCell"/>
</dbReference>
<evidence type="ECO:0000256" key="3">
    <source>
        <dbReference type="ARBA" id="ARBA00022475"/>
    </source>
</evidence>
<dbReference type="PANTHER" id="PTHR32322">
    <property type="entry name" value="INNER MEMBRANE TRANSPORTER"/>
    <property type="match status" value="1"/>
</dbReference>
<dbReference type="PANTHER" id="PTHR32322:SF18">
    <property type="entry name" value="S-ADENOSYLMETHIONINE_S-ADENOSYLHOMOCYSTEINE TRANSPORTER"/>
    <property type="match status" value="1"/>
</dbReference>
<sequence length="291" mass="32651">MNHSKTRGHLAAIFTIIIWGTTFVSTKVLLNDFTPIEILFLRFIAGYFALWLIYPHKLSLVNAKQEWYFAFAGLCGITLYFLFENIALTYTLASNVGIIVSVSPFVSAIFSYVFLKEKKPGIRFYAGFLIAMIGICMISLNKDAVFDFSPIGNLLALLAAFIWAAYSTLSKKISTFGYPIIPATRRCFFYGILFMFPWVIGMKFDVSLFEILIPINLLNLLFLGFGASAICFLTWNYAVKNLGVVHTSVYIYLVPIITTFTSVLILKEPITQASIGGICFILLGLFLSENK</sequence>
<feature type="domain" description="EamA" evidence="8">
    <location>
        <begin position="151"/>
        <end position="287"/>
    </location>
</feature>
<keyword evidence="5 7" id="KW-1133">Transmembrane helix</keyword>
<reference evidence="9 10" key="1">
    <citation type="submission" date="2019-09" db="EMBL/GenBank/DDBJ databases">
        <authorList>
            <person name="Valk L.C."/>
        </authorList>
    </citation>
    <scope>NUCLEOTIDE SEQUENCE [LARGE SCALE GENOMIC DNA]</scope>
    <source>
        <strain evidence="9">GalUA</strain>
    </source>
</reference>
<accession>A0A7V7UG65</accession>
<keyword evidence="10" id="KW-1185">Reference proteome</keyword>
<comment type="similarity">
    <text evidence="2">Belongs to the EamA transporter family.</text>
</comment>
<dbReference type="InterPro" id="IPR037185">
    <property type="entry name" value="EmrE-like"/>
</dbReference>
<name>A0A7V7UG65_9FIRM</name>
<dbReference type="AlphaFoldDB" id="A0A7V7UG65"/>
<feature type="transmembrane region" description="Helical" evidence="7">
    <location>
        <begin position="216"/>
        <end position="237"/>
    </location>
</feature>
<comment type="caution">
    <text evidence="9">The sequence shown here is derived from an EMBL/GenBank/DDBJ whole genome shotgun (WGS) entry which is preliminary data.</text>
</comment>
<dbReference type="Gene3D" id="1.10.3730.20">
    <property type="match status" value="1"/>
</dbReference>
<reference evidence="9 10" key="2">
    <citation type="submission" date="2020-02" db="EMBL/GenBank/DDBJ databases">
        <title>Candidatus Galacturonibacter soehngenii shows hetero-acetogenic catabolism of galacturonic acid but lacks a canonical carbon monoxide dehydrogenase/acetyl-CoA synthase complex.</title>
        <authorList>
            <person name="Diender M."/>
            <person name="Stouten G.R."/>
            <person name="Petersen J.F."/>
            <person name="Nielsen P.H."/>
            <person name="Dueholm M.S."/>
            <person name="Pronk J.T."/>
            <person name="Van Loosdrecht M.C.M."/>
        </authorList>
    </citation>
    <scope>NUCLEOTIDE SEQUENCE [LARGE SCALE GENOMIC DNA]</scope>
    <source>
        <strain evidence="9">GalUA</strain>
    </source>
</reference>
<comment type="subcellular location">
    <subcellularLocation>
        <location evidence="1">Cell membrane</location>
        <topology evidence="1">Multi-pass membrane protein</topology>
    </subcellularLocation>
</comment>
<dbReference type="InterPro" id="IPR000620">
    <property type="entry name" value="EamA_dom"/>
</dbReference>
<dbReference type="EMBL" id="WAGX01000005">
    <property type="protein sequence ID" value="KAB1438176.1"/>
    <property type="molecule type" value="Genomic_DNA"/>
</dbReference>
<evidence type="ECO:0000259" key="8">
    <source>
        <dbReference type="Pfam" id="PF00892"/>
    </source>
</evidence>
<evidence type="ECO:0000313" key="9">
    <source>
        <dbReference type="EMBL" id="KAB1438176.1"/>
    </source>
</evidence>
<keyword evidence="4 7" id="KW-0812">Transmembrane</keyword>
<dbReference type="RefSeq" id="WP_151145149.1">
    <property type="nucleotide sequence ID" value="NZ_WAGX01000005.1"/>
</dbReference>
<dbReference type="Proteomes" id="UP000461768">
    <property type="component" value="Unassembled WGS sequence"/>
</dbReference>
<feature type="transmembrane region" description="Helical" evidence="7">
    <location>
        <begin position="146"/>
        <end position="166"/>
    </location>
</feature>
<feature type="transmembrane region" description="Helical" evidence="7">
    <location>
        <begin position="95"/>
        <end position="115"/>
    </location>
</feature>
<dbReference type="Pfam" id="PF00892">
    <property type="entry name" value="EamA"/>
    <property type="match status" value="2"/>
</dbReference>
<feature type="transmembrane region" description="Helical" evidence="7">
    <location>
        <begin position="272"/>
        <end position="288"/>
    </location>
</feature>
<dbReference type="OrthoDB" id="9805239at2"/>
<keyword evidence="6 7" id="KW-0472">Membrane</keyword>
<feature type="transmembrane region" description="Helical" evidence="7">
    <location>
        <begin position="36"/>
        <end position="54"/>
    </location>
</feature>
<evidence type="ECO:0000256" key="4">
    <source>
        <dbReference type="ARBA" id="ARBA00022692"/>
    </source>
</evidence>
<evidence type="ECO:0000256" key="5">
    <source>
        <dbReference type="ARBA" id="ARBA00022989"/>
    </source>
</evidence>